<feature type="signal peptide" evidence="3">
    <location>
        <begin position="1"/>
        <end position="26"/>
    </location>
</feature>
<dbReference type="RefSeq" id="XP_017860511.1">
    <property type="nucleotide sequence ID" value="XM_018005022.1"/>
</dbReference>
<evidence type="ECO:0000259" key="4">
    <source>
        <dbReference type="Pfam" id="PF04083"/>
    </source>
</evidence>
<dbReference type="SUPFAM" id="SSF53474">
    <property type="entry name" value="alpha/beta-Hydrolases"/>
    <property type="match status" value="1"/>
</dbReference>
<feature type="compositionally biased region" description="Low complexity" evidence="2">
    <location>
        <begin position="411"/>
        <end position="429"/>
    </location>
</feature>
<proteinExistence type="inferred from homology"/>
<name>A0ABM1NZX5_DROAR</name>
<feature type="chain" id="PRO_5045552539" evidence="3">
    <location>
        <begin position="27"/>
        <end position="445"/>
    </location>
</feature>
<reference evidence="6" key="3">
    <citation type="submission" date="2025-08" db="UniProtKB">
        <authorList>
            <consortium name="RefSeq"/>
        </authorList>
    </citation>
    <scope>IDENTIFICATION</scope>
    <source>
        <tissue evidence="6">Whole organism</tissue>
    </source>
</reference>
<keyword evidence="3" id="KW-0732">Signal</keyword>
<dbReference type="InterPro" id="IPR025483">
    <property type="entry name" value="Lipase_euk"/>
</dbReference>
<evidence type="ECO:0000313" key="5">
    <source>
        <dbReference type="Proteomes" id="UP000694904"/>
    </source>
</evidence>
<sequence>MPCGSCRWQCLLGLFWLTQQWTAVEADFLEDSYPASVLEDAKLSTVQLLAKYKYPGETHTVTTEDKYVLQMHRIARPGAKPVLLMHGLLDSSATWILMGPHSGLGYFLYDAGYDVWLGNARGNRYSRSHVKLNPNTDKAYWSFSWHEIGYYDLPALIDAVLSKTGYQKLSYFGHSQGTTSFFVMASTRPEYNAKIHVMSALAPVAFMTNMQCPLIGVGQRVLPLIGERQEILPYYKDFSICMLSESVMELCMFYLWRLIGKDPAEMNMTMLPAILTHVPAGANSNQFLHYLQLQKSDRFCSYDHDAKENQRIYGRSKPPDYALEKISAPVALYYTQNDYLSAVKDVKRLIKRLPNVVEDHLYPYKKWNHMDIVWGISTRRLAQPHMLEVMQRYEAVGAQNGTSLSPEDTHSTTTENAQTTEQTTEQSESFLSHSLNRLINYIFSD</sequence>
<evidence type="ECO:0000313" key="6">
    <source>
        <dbReference type="RefSeq" id="XP_017860511.1"/>
    </source>
</evidence>
<protein>
    <submittedName>
        <fullName evidence="6">Lipase 3-like</fullName>
    </submittedName>
</protein>
<evidence type="ECO:0000256" key="1">
    <source>
        <dbReference type="ARBA" id="ARBA00010701"/>
    </source>
</evidence>
<comment type="similarity">
    <text evidence="1">Belongs to the AB hydrolase superfamily. Lipase family.</text>
</comment>
<dbReference type="Pfam" id="PF04083">
    <property type="entry name" value="Abhydro_lipase"/>
    <property type="match status" value="1"/>
</dbReference>
<dbReference type="PIRSF" id="PIRSF000862">
    <property type="entry name" value="Steryl_ester_lip"/>
    <property type="match status" value="1"/>
</dbReference>
<dbReference type="InterPro" id="IPR006693">
    <property type="entry name" value="AB_hydrolase_lipase"/>
</dbReference>
<accession>A0ABM1NZX5</accession>
<keyword evidence="5" id="KW-1185">Reference proteome</keyword>
<evidence type="ECO:0000256" key="2">
    <source>
        <dbReference type="SAM" id="MobiDB-lite"/>
    </source>
</evidence>
<organism evidence="5 6">
    <name type="scientific">Drosophila arizonae</name>
    <name type="common">Fruit fly</name>
    <dbReference type="NCBI Taxonomy" id="7263"/>
    <lineage>
        <taxon>Eukaryota</taxon>
        <taxon>Metazoa</taxon>
        <taxon>Ecdysozoa</taxon>
        <taxon>Arthropoda</taxon>
        <taxon>Hexapoda</taxon>
        <taxon>Insecta</taxon>
        <taxon>Pterygota</taxon>
        <taxon>Neoptera</taxon>
        <taxon>Endopterygota</taxon>
        <taxon>Diptera</taxon>
        <taxon>Brachycera</taxon>
        <taxon>Muscomorpha</taxon>
        <taxon>Ephydroidea</taxon>
        <taxon>Drosophilidae</taxon>
        <taxon>Drosophila</taxon>
    </lineage>
</organism>
<feature type="domain" description="Partial AB-hydrolase lipase" evidence="4">
    <location>
        <begin position="46"/>
        <end position="98"/>
    </location>
</feature>
<dbReference type="Proteomes" id="UP000694904">
    <property type="component" value="Chromosome 3"/>
</dbReference>
<gene>
    <name evidence="6" type="primary">LOC108612120</name>
</gene>
<dbReference type="PANTHER" id="PTHR11005">
    <property type="entry name" value="LYSOSOMAL ACID LIPASE-RELATED"/>
    <property type="match status" value="1"/>
</dbReference>
<evidence type="ECO:0000256" key="3">
    <source>
        <dbReference type="SAM" id="SignalP"/>
    </source>
</evidence>
<dbReference type="InterPro" id="IPR029058">
    <property type="entry name" value="AB_hydrolase_fold"/>
</dbReference>
<reference evidence="5" key="1">
    <citation type="journal article" date="1997" name="Nucleic Acids Res.">
        <title>tRNAscan-SE: a program for improved detection of transfer RNA genes in genomic sequence.</title>
        <authorList>
            <person name="Lowe T.M."/>
            <person name="Eddy S.R."/>
        </authorList>
    </citation>
    <scope>NUCLEOTIDE SEQUENCE [LARGE SCALE GENOMIC DNA]</scope>
</reference>
<dbReference type="Gene3D" id="3.40.50.1820">
    <property type="entry name" value="alpha/beta hydrolase"/>
    <property type="match status" value="1"/>
</dbReference>
<feature type="region of interest" description="Disordered" evidence="2">
    <location>
        <begin position="400"/>
        <end position="430"/>
    </location>
</feature>
<reference evidence="5" key="2">
    <citation type="journal article" date="2016" name="G3 (Bethesda)">
        <title>Genome Evolution in Three Species of Cactophilic Drosophila.</title>
        <authorList>
            <person name="Sanchez-Flores A."/>
            <person name="Penazola F."/>
            <person name="Carpinteyro-Ponce J."/>
            <person name="Nazario-Yepiz N."/>
            <person name="Abreu-Goodger C."/>
            <person name="Machado C.A."/>
            <person name="Markow T.A."/>
        </authorList>
    </citation>
    <scope>NUCLEOTIDE SEQUENCE [LARGE SCALE GENOMIC DNA]</scope>
</reference>
<dbReference type="GeneID" id="108612120"/>